<protein>
    <submittedName>
        <fullName evidence="3">PEP-CTERM sorting domain-containing protein</fullName>
    </submittedName>
</protein>
<evidence type="ECO:0000256" key="1">
    <source>
        <dbReference type="SAM" id="SignalP"/>
    </source>
</evidence>
<dbReference type="Pfam" id="PF07589">
    <property type="entry name" value="PEP-CTERM"/>
    <property type="match status" value="1"/>
</dbReference>
<reference evidence="3 4" key="1">
    <citation type="submission" date="2023-04" db="EMBL/GenBank/DDBJ databases">
        <title>A novel bacteria isolated from coastal sediment.</title>
        <authorList>
            <person name="Liu X.-J."/>
            <person name="Du Z.-J."/>
        </authorList>
    </citation>
    <scope>NUCLEOTIDE SEQUENCE [LARGE SCALE GENOMIC DNA]</scope>
    <source>
        <strain evidence="3 4">SDUM461003</strain>
    </source>
</reference>
<accession>A0ABU1AQI4</accession>
<dbReference type="InterPro" id="IPR013424">
    <property type="entry name" value="Ice-binding_C"/>
</dbReference>
<dbReference type="NCBIfam" id="TIGR02595">
    <property type="entry name" value="PEP_CTERM"/>
    <property type="match status" value="1"/>
</dbReference>
<dbReference type="Proteomes" id="UP001225316">
    <property type="component" value="Unassembled WGS sequence"/>
</dbReference>
<dbReference type="RefSeq" id="WP_308948497.1">
    <property type="nucleotide sequence ID" value="NZ_JARXHW010000004.1"/>
</dbReference>
<feature type="domain" description="Ice-binding protein C-terminal" evidence="2">
    <location>
        <begin position="254"/>
        <end position="277"/>
    </location>
</feature>
<feature type="chain" id="PRO_5047100383" evidence="1">
    <location>
        <begin position="29"/>
        <end position="278"/>
    </location>
</feature>
<proteinExistence type="predicted"/>
<dbReference type="EMBL" id="JARXHW010000004">
    <property type="protein sequence ID" value="MDQ8206427.1"/>
    <property type="molecule type" value="Genomic_DNA"/>
</dbReference>
<keyword evidence="1" id="KW-0732">Signal</keyword>
<keyword evidence="4" id="KW-1185">Reference proteome</keyword>
<feature type="signal peptide" evidence="1">
    <location>
        <begin position="1"/>
        <end position="28"/>
    </location>
</feature>
<gene>
    <name evidence="3" type="ORF">QEH52_02825</name>
</gene>
<sequence length="278" mass="28995">MMKTKNRSRLCSTVLLVLAQASLTHSLAAGDYAPAAGQPGSEAIAMNDSSIVAWATSVESLVRGPQDISNAESALASYGSGDNALGAAQGTSGGVVSLGDGGSITLGFDNPIYDGEGFDFAVFENGFSDTFLEFAFVEVSSNGSDFFRFEADYAPVNETPSQIGGFGSVDTTEYDNLAGKYKQGYGTPFDLAELEGIGDLDINNIVAIRIVDVVGSLDVSYGSTDKDGDLINDPYATPFSSSGFDLDAIGVMHAVPEPQTYAALLGLVALAISLMRRR</sequence>
<name>A0ABU1AQI4_9BACT</name>
<evidence type="ECO:0000313" key="4">
    <source>
        <dbReference type="Proteomes" id="UP001225316"/>
    </source>
</evidence>
<comment type="caution">
    <text evidence="3">The sequence shown here is derived from an EMBL/GenBank/DDBJ whole genome shotgun (WGS) entry which is preliminary data.</text>
</comment>
<evidence type="ECO:0000313" key="3">
    <source>
        <dbReference type="EMBL" id="MDQ8206427.1"/>
    </source>
</evidence>
<evidence type="ECO:0000259" key="2">
    <source>
        <dbReference type="Pfam" id="PF07589"/>
    </source>
</evidence>
<organism evidence="3 4">
    <name type="scientific">Thalassobacterium maritimum</name>
    <dbReference type="NCBI Taxonomy" id="3041265"/>
    <lineage>
        <taxon>Bacteria</taxon>
        <taxon>Pseudomonadati</taxon>
        <taxon>Verrucomicrobiota</taxon>
        <taxon>Opitutia</taxon>
        <taxon>Puniceicoccales</taxon>
        <taxon>Coraliomargaritaceae</taxon>
        <taxon>Thalassobacterium</taxon>
    </lineage>
</organism>